<dbReference type="PANTHER" id="PTHR30461">
    <property type="entry name" value="DNA-INVERTASE FROM LAMBDOID PROPHAGE"/>
    <property type="match status" value="1"/>
</dbReference>
<dbReference type="Proteomes" id="UP000034048">
    <property type="component" value="Unassembled WGS sequence"/>
</dbReference>
<evidence type="ECO:0000259" key="1">
    <source>
        <dbReference type="PROSITE" id="PS51736"/>
    </source>
</evidence>
<dbReference type="Gene3D" id="3.40.50.1390">
    <property type="entry name" value="Resolvase, N-terminal catalytic domain"/>
    <property type="match status" value="1"/>
</dbReference>
<dbReference type="PROSITE" id="PS51736">
    <property type="entry name" value="RECOMBINASES_3"/>
    <property type="match status" value="1"/>
</dbReference>
<dbReference type="CDD" id="cd00338">
    <property type="entry name" value="Ser_Recombinase"/>
    <property type="match status" value="1"/>
</dbReference>
<accession>A0A0G0RPF5</accession>
<evidence type="ECO:0000313" key="3">
    <source>
        <dbReference type="EMBL" id="KKR15467.1"/>
    </source>
</evidence>
<evidence type="ECO:0000313" key="4">
    <source>
        <dbReference type="Proteomes" id="UP000034048"/>
    </source>
</evidence>
<proteinExistence type="predicted"/>
<dbReference type="AlphaFoldDB" id="A0A0G0RPF5"/>
<organism evidence="3 4">
    <name type="scientific">Candidatus Falkowbacteria bacterium GW2011_GWA2_39_24</name>
    <dbReference type="NCBI Taxonomy" id="1618634"/>
    <lineage>
        <taxon>Bacteria</taxon>
        <taxon>Candidatus Falkowiibacteriota</taxon>
    </lineage>
</organism>
<dbReference type="InterPro" id="IPR036162">
    <property type="entry name" value="Resolvase-like_N_sf"/>
</dbReference>
<name>A0A0G0RPF5_9BACT</name>
<dbReference type="PROSITE" id="PS51737">
    <property type="entry name" value="RECOMBINASE_DNA_BIND"/>
    <property type="match status" value="1"/>
</dbReference>
<feature type="domain" description="Recombinase" evidence="2">
    <location>
        <begin position="175"/>
        <end position="289"/>
    </location>
</feature>
<dbReference type="InterPro" id="IPR025827">
    <property type="entry name" value="Zn_ribbon_recom_dom"/>
</dbReference>
<dbReference type="Pfam" id="PF00239">
    <property type="entry name" value="Resolvase"/>
    <property type="match status" value="1"/>
</dbReference>
<dbReference type="Gene3D" id="3.90.1750.20">
    <property type="entry name" value="Putative Large Serine Recombinase, Chain B, Domain 2"/>
    <property type="match status" value="1"/>
</dbReference>
<dbReference type="GO" id="GO:0000150">
    <property type="term" value="F:DNA strand exchange activity"/>
    <property type="evidence" value="ECO:0007669"/>
    <property type="project" value="InterPro"/>
</dbReference>
<dbReference type="Pfam" id="PF13408">
    <property type="entry name" value="Zn_ribbon_recom"/>
    <property type="match status" value="1"/>
</dbReference>
<sequence>MEQQTTLRRNQSQPALITPVRYCLYARKSTESEERQILSIDSQIKEMLQLAERENLEIVTMKRESHSAKETGQRPIFNEIIEEIKQGKYNGILTWAPDRISRNAGDLGQVVDMMDAGLLQEIRTYGQRFTNCPNEKFLLMILGSQAKLENDNRGINVKRGLRTRVEMGLWPGLAPLGYLNQKMMDKKCQVIIDPARAPIIKKMFEKVAFEHYSGRKIYNWLKFELNFYTRGNKPLTLSGIHRILDSSFYYGVFESPKKSGNWYTGKHEPIITQELFEKAKAQLKRDQIVRETHEFSFTKLFTCGYCGSGISAEEKWKLLKDGTHARYVYYSCTRSRDRNCKNKYIREEELITELLKILDKVNINELGMRQKLEDEIARFNIFQRSVLGSTDKVKNREDMDIRNYAKYILKEGSVSEKRELLGNLRSRIVYKDKNLTLLAE</sequence>
<dbReference type="PANTHER" id="PTHR30461:SF23">
    <property type="entry name" value="DNA RECOMBINASE-RELATED"/>
    <property type="match status" value="1"/>
</dbReference>
<dbReference type="SMART" id="SM00857">
    <property type="entry name" value="Resolvase"/>
    <property type="match status" value="1"/>
</dbReference>
<gene>
    <name evidence="3" type="ORF">UT42_C0001G0024</name>
</gene>
<dbReference type="InterPro" id="IPR006119">
    <property type="entry name" value="Resolv_N"/>
</dbReference>
<dbReference type="Pfam" id="PF07508">
    <property type="entry name" value="Recombinase"/>
    <property type="match status" value="1"/>
</dbReference>
<dbReference type="EMBL" id="LBWS01000001">
    <property type="protein sequence ID" value="KKR15467.1"/>
    <property type="molecule type" value="Genomic_DNA"/>
</dbReference>
<dbReference type="InterPro" id="IPR011109">
    <property type="entry name" value="DNA_bind_recombinase_dom"/>
</dbReference>
<comment type="caution">
    <text evidence="3">The sequence shown here is derived from an EMBL/GenBank/DDBJ whole genome shotgun (WGS) entry which is preliminary data.</text>
</comment>
<dbReference type="SUPFAM" id="SSF53041">
    <property type="entry name" value="Resolvase-like"/>
    <property type="match status" value="1"/>
</dbReference>
<evidence type="ECO:0000259" key="2">
    <source>
        <dbReference type="PROSITE" id="PS51737"/>
    </source>
</evidence>
<reference evidence="3 4" key="1">
    <citation type="journal article" date="2015" name="Nature">
        <title>rRNA introns, odd ribosomes, and small enigmatic genomes across a large radiation of phyla.</title>
        <authorList>
            <person name="Brown C.T."/>
            <person name="Hug L.A."/>
            <person name="Thomas B.C."/>
            <person name="Sharon I."/>
            <person name="Castelle C.J."/>
            <person name="Singh A."/>
            <person name="Wilkins M.J."/>
            <person name="Williams K.H."/>
            <person name="Banfield J.F."/>
        </authorList>
    </citation>
    <scope>NUCLEOTIDE SEQUENCE [LARGE SCALE GENOMIC DNA]</scope>
</reference>
<protein>
    <submittedName>
        <fullName evidence="3">Recombinase</fullName>
    </submittedName>
</protein>
<dbReference type="InterPro" id="IPR050639">
    <property type="entry name" value="SSR_resolvase"/>
</dbReference>
<feature type="domain" description="Resolvase/invertase-type recombinase catalytic" evidence="1">
    <location>
        <begin position="21"/>
        <end position="168"/>
    </location>
</feature>
<dbReference type="GO" id="GO:0003677">
    <property type="term" value="F:DNA binding"/>
    <property type="evidence" value="ECO:0007669"/>
    <property type="project" value="InterPro"/>
</dbReference>
<dbReference type="InterPro" id="IPR038109">
    <property type="entry name" value="DNA_bind_recomb_sf"/>
</dbReference>